<keyword evidence="7" id="KW-1185">Reference proteome</keyword>
<dbReference type="Pfam" id="PF03029">
    <property type="entry name" value="ATP_bind_1"/>
    <property type="match status" value="1"/>
</dbReference>
<dbReference type="InterPro" id="IPR027417">
    <property type="entry name" value="P-loop_NTPase"/>
</dbReference>
<dbReference type="EC" id="3.6.5.-" evidence="5"/>
<dbReference type="GO" id="GO:0005737">
    <property type="term" value="C:cytoplasm"/>
    <property type="evidence" value="ECO:0007669"/>
    <property type="project" value="UniProtKB-SubCell"/>
</dbReference>
<organism evidence="6 7">
    <name type="scientific">Caligus rogercresseyi</name>
    <name type="common">Sea louse</name>
    <dbReference type="NCBI Taxonomy" id="217165"/>
    <lineage>
        <taxon>Eukaryota</taxon>
        <taxon>Metazoa</taxon>
        <taxon>Ecdysozoa</taxon>
        <taxon>Arthropoda</taxon>
        <taxon>Crustacea</taxon>
        <taxon>Multicrustacea</taxon>
        <taxon>Hexanauplia</taxon>
        <taxon>Copepoda</taxon>
        <taxon>Siphonostomatoida</taxon>
        <taxon>Caligidae</taxon>
        <taxon>Caligus</taxon>
    </lineage>
</organism>
<evidence type="ECO:0000313" key="6">
    <source>
        <dbReference type="EMBL" id="QQP57026.1"/>
    </source>
</evidence>
<evidence type="ECO:0000313" key="7">
    <source>
        <dbReference type="Proteomes" id="UP000595437"/>
    </source>
</evidence>
<dbReference type="GO" id="GO:0005634">
    <property type="term" value="C:nucleus"/>
    <property type="evidence" value="ECO:0007669"/>
    <property type="project" value="UniProtKB-SubCell"/>
</dbReference>
<sequence>MDTARSVKPVTFMSNMLYACSILYKTKLPFILALNKIDVFQDALATESSYASNLAQSMSLALDEFYGDLNTVGVSAMTGQGYDKFMEAVAKGVKEYETEYKAEYERLRREKEDAEK</sequence>
<evidence type="ECO:0000256" key="1">
    <source>
        <dbReference type="ARBA" id="ARBA00005290"/>
    </source>
</evidence>
<dbReference type="GO" id="GO:0003924">
    <property type="term" value="F:GTPase activity"/>
    <property type="evidence" value="ECO:0007669"/>
    <property type="project" value="TreeGrafter"/>
</dbReference>
<dbReference type="PANTHER" id="PTHR21231">
    <property type="entry name" value="XPA-BINDING PROTEIN 1-RELATED"/>
    <property type="match status" value="1"/>
</dbReference>
<comment type="subcellular location">
    <subcellularLocation>
        <location evidence="5">Cytoplasm</location>
    </subcellularLocation>
    <subcellularLocation>
        <location evidence="5">Nucleus</location>
    </subcellularLocation>
</comment>
<evidence type="ECO:0000256" key="5">
    <source>
        <dbReference type="RuleBase" id="RU365059"/>
    </source>
</evidence>
<evidence type="ECO:0000256" key="2">
    <source>
        <dbReference type="ARBA" id="ARBA00022741"/>
    </source>
</evidence>
<reference evidence="7" key="1">
    <citation type="submission" date="2021-01" db="EMBL/GenBank/DDBJ databases">
        <title>Caligus Genome Assembly.</title>
        <authorList>
            <person name="Gallardo-Escarate C."/>
        </authorList>
    </citation>
    <scope>NUCLEOTIDE SEQUENCE [LARGE SCALE GENOMIC DNA]</scope>
</reference>
<dbReference type="GO" id="GO:0005525">
    <property type="term" value="F:GTP binding"/>
    <property type="evidence" value="ECO:0007669"/>
    <property type="project" value="UniProtKB-KW"/>
</dbReference>
<protein>
    <recommendedName>
        <fullName evidence="5">GPN-loop GTPase</fullName>
        <ecNumber evidence="5">3.6.5.-</ecNumber>
    </recommendedName>
</protein>
<accession>A0A7T8KJL8</accession>
<dbReference type="InterPro" id="IPR004130">
    <property type="entry name" value="Gpn"/>
</dbReference>
<comment type="subunit">
    <text evidence="5">Binds to RNA polymerase II.</text>
</comment>
<evidence type="ECO:0000256" key="4">
    <source>
        <dbReference type="ARBA" id="ARBA00023134"/>
    </source>
</evidence>
<keyword evidence="5" id="KW-0963">Cytoplasm</keyword>
<dbReference type="SUPFAM" id="SSF52540">
    <property type="entry name" value="P-loop containing nucleoside triphosphate hydrolases"/>
    <property type="match status" value="1"/>
</dbReference>
<evidence type="ECO:0000256" key="3">
    <source>
        <dbReference type="ARBA" id="ARBA00022801"/>
    </source>
</evidence>
<gene>
    <name evidence="6" type="ORF">FKW44_001885</name>
</gene>
<keyword evidence="2 5" id="KW-0547">Nucleotide-binding</keyword>
<feature type="non-terminal residue" evidence="6">
    <location>
        <position position="116"/>
    </location>
</feature>
<keyword evidence="4 5" id="KW-0342">GTP-binding</keyword>
<dbReference type="EMBL" id="CP045890">
    <property type="protein sequence ID" value="QQP57026.1"/>
    <property type="molecule type" value="Genomic_DNA"/>
</dbReference>
<dbReference type="Proteomes" id="UP000595437">
    <property type="component" value="Chromosome 1"/>
</dbReference>
<proteinExistence type="inferred from homology"/>
<dbReference type="Gene3D" id="3.40.50.300">
    <property type="entry name" value="P-loop containing nucleotide triphosphate hydrolases"/>
    <property type="match status" value="1"/>
</dbReference>
<comment type="function">
    <text evidence="5">Small GTPase required for proper nuclear import of RNA polymerase II (RNAPII). May act at an RNAP assembly step prior to nuclear import.</text>
</comment>
<dbReference type="PROSITE" id="PS51257">
    <property type="entry name" value="PROKAR_LIPOPROTEIN"/>
    <property type="match status" value="1"/>
</dbReference>
<name>A0A7T8KJL8_CALRO</name>
<comment type="similarity">
    <text evidence="1 5">Belongs to the GPN-loop GTPase family.</text>
</comment>
<keyword evidence="3 5" id="KW-0378">Hydrolase</keyword>
<dbReference type="PANTHER" id="PTHR21231:SF8">
    <property type="entry name" value="GPN-LOOP GTPASE 1"/>
    <property type="match status" value="1"/>
</dbReference>
<dbReference type="AlphaFoldDB" id="A0A7T8KJL8"/>
<dbReference type="OrthoDB" id="243313at2759"/>